<name>D6Z7F3_SEGRD</name>
<evidence type="ECO:0000313" key="1">
    <source>
        <dbReference type="EMBL" id="ADG97883.1"/>
    </source>
</evidence>
<protein>
    <recommendedName>
        <fullName evidence="3">Lipoprotein</fullName>
    </recommendedName>
</protein>
<dbReference type="PROSITE" id="PS51257">
    <property type="entry name" value="PROKAR_LIPOPROTEIN"/>
    <property type="match status" value="1"/>
</dbReference>
<reference evidence="1 2" key="1">
    <citation type="journal article" date="2010" name="Stand. Genomic Sci.">
        <title>Complete genome sequence of Segniliparus rotundus type strain (CDC 1076).</title>
        <authorList>
            <person name="Sikorski J."/>
            <person name="Lapidus A."/>
            <person name="Copeland A."/>
            <person name="Misra M."/>
            <person name="Glavina Del Rio T."/>
            <person name="Nolan M."/>
            <person name="Lucas S."/>
            <person name="Chen F."/>
            <person name="Tice H."/>
            <person name="Cheng J.F."/>
            <person name="Jando M."/>
            <person name="Schneider S."/>
            <person name="Bruce D."/>
            <person name="Goodwin L."/>
            <person name="Pitluck S."/>
            <person name="Liolios K."/>
            <person name="Mikhailova N."/>
            <person name="Pati A."/>
            <person name="Ivanova N."/>
            <person name="Mavromatis K."/>
            <person name="Chen A."/>
            <person name="Palaniappan K."/>
            <person name="Chertkov O."/>
            <person name="Land M."/>
            <person name="Hauser L."/>
            <person name="Chang Y.J."/>
            <person name="Jeffries C.D."/>
            <person name="Brettin T."/>
            <person name="Detter J.C."/>
            <person name="Han C."/>
            <person name="Rohde M."/>
            <person name="Goker M."/>
            <person name="Bristow J."/>
            <person name="Eisen J.A."/>
            <person name="Markowitz V."/>
            <person name="Hugenholtz P."/>
            <person name="Kyrpides N.C."/>
            <person name="Klenk H.P."/>
        </authorList>
    </citation>
    <scope>NUCLEOTIDE SEQUENCE [LARGE SCALE GENOMIC DNA]</scope>
    <source>
        <strain evidence="2">ATCC BAA-972 / CDC 1076 / CIP 108378 / DSM 44985 / JCM 13578</strain>
    </source>
</reference>
<dbReference type="KEGG" id="srt:Srot_1419"/>
<dbReference type="Proteomes" id="UP000002247">
    <property type="component" value="Chromosome"/>
</dbReference>
<keyword evidence="2" id="KW-1185">Reference proteome</keyword>
<organism evidence="1 2">
    <name type="scientific">Segniliparus rotundus (strain ATCC BAA-972 / CDC 1076 / CIP 108378 / DSM 44985 / JCM 13578)</name>
    <dbReference type="NCBI Taxonomy" id="640132"/>
    <lineage>
        <taxon>Bacteria</taxon>
        <taxon>Bacillati</taxon>
        <taxon>Actinomycetota</taxon>
        <taxon>Actinomycetes</taxon>
        <taxon>Mycobacteriales</taxon>
        <taxon>Segniliparaceae</taxon>
        <taxon>Segniliparus</taxon>
    </lineage>
</organism>
<dbReference type="AlphaFoldDB" id="D6Z7F3"/>
<dbReference type="OrthoDB" id="4778440at2"/>
<dbReference type="HOGENOM" id="CLU_1170008_0_0_11"/>
<accession>D6Z7F3</accession>
<proteinExistence type="predicted"/>
<evidence type="ECO:0008006" key="3">
    <source>
        <dbReference type="Google" id="ProtNLM"/>
    </source>
</evidence>
<dbReference type="EMBL" id="CP001958">
    <property type="protein sequence ID" value="ADG97883.1"/>
    <property type="molecule type" value="Genomic_DNA"/>
</dbReference>
<dbReference type="STRING" id="640132.Srot_1419"/>
<sequence length="234" mass="24816">MNNPTKHTVVVSLALAALLVGGCQRGGSTDTAASSPAPRTTSTAAAPKNLVTPQTAGHPVMELKMGEPVSVQKDGVTLTFTPKSLTKVDGTPADLSKNFDRSEDCGIWWQLDEEITVDTQPNATWKLWSTSFSGFSVLQKGTMGDKYDHMPVGSPVAGDKTHPNAVQAITLAEGDQQKNPSAPFHRVIEAKEYSGACKDTRSGQPSGLDPLGVDLSLDGVRDGETSTKIARWLL</sequence>
<evidence type="ECO:0000313" key="2">
    <source>
        <dbReference type="Proteomes" id="UP000002247"/>
    </source>
</evidence>
<gene>
    <name evidence="1" type="ordered locus">Srot_1419</name>
</gene>